<dbReference type="STRING" id="1290391.M7UV29"/>
<evidence type="ECO:0000259" key="1">
    <source>
        <dbReference type="Pfam" id="PF18313"/>
    </source>
</evidence>
<accession>M7UV29</accession>
<protein>
    <submittedName>
        <fullName evidence="2">Putative acetyl-acetyltransferase protein</fullName>
    </submittedName>
</protein>
<dbReference type="Gene3D" id="3.40.47.10">
    <property type="match status" value="1"/>
</dbReference>
<dbReference type="OrthoDB" id="435240at2759"/>
<evidence type="ECO:0000313" key="3">
    <source>
        <dbReference type="Proteomes" id="UP000012045"/>
    </source>
</evidence>
<sequence length="165" mass="18168">MTRQLRSKKGQVSDHKNAGVLNGLILANGGVLTYQHVVCLSTKPRSDGKEYQNGNPCASIVQSVTSNDKNDLDIVGSEGVKNGVWEGIIETYTVQFSRKNEPQTGFVVGRLKQTGKRFLANVADSKTLRNLVKESEEEIIGKGGWIWKEEDGKRNLFGFERGASL</sequence>
<keyword evidence="2" id="KW-0808">Transferase</keyword>
<dbReference type="GO" id="GO:0016746">
    <property type="term" value="F:acyltransferase activity"/>
    <property type="evidence" value="ECO:0007669"/>
    <property type="project" value="InterPro"/>
</dbReference>
<feature type="domain" description="Thiolase-like protein type 1 additional C-terminal" evidence="1">
    <location>
        <begin position="83"/>
        <end position="150"/>
    </location>
</feature>
<dbReference type="HOGENOM" id="CLU_148172_0_0_1"/>
<dbReference type="InterPro" id="IPR040771">
    <property type="entry name" value="TLP1_add_C"/>
</dbReference>
<dbReference type="Pfam" id="PF18313">
    <property type="entry name" value="TLP1_add_C"/>
    <property type="match status" value="1"/>
</dbReference>
<reference evidence="3" key="1">
    <citation type="journal article" date="2013" name="Genome Announc.">
        <title>Draft genome sequence of Botrytis cinerea BcDW1, inoculum for noble rot of grape berries.</title>
        <authorList>
            <person name="Blanco-Ulate B."/>
            <person name="Allen G."/>
            <person name="Powell A.L."/>
            <person name="Cantu D."/>
        </authorList>
    </citation>
    <scope>NUCLEOTIDE SEQUENCE [LARGE SCALE GENOMIC DNA]</scope>
    <source>
        <strain evidence="3">BcDW1</strain>
    </source>
</reference>
<dbReference type="AlphaFoldDB" id="M7UV29"/>
<dbReference type="Gene3D" id="2.40.50.840">
    <property type="match status" value="1"/>
</dbReference>
<proteinExistence type="predicted"/>
<gene>
    <name evidence="2" type="ORF">BcDW1_377</name>
</gene>
<dbReference type="Proteomes" id="UP000012045">
    <property type="component" value="Unassembled WGS sequence"/>
</dbReference>
<organism evidence="2 3">
    <name type="scientific">Botryotinia fuckeliana (strain BcDW1)</name>
    <name type="common">Noble rot fungus</name>
    <name type="synonym">Botrytis cinerea</name>
    <dbReference type="NCBI Taxonomy" id="1290391"/>
    <lineage>
        <taxon>Eukaryota</taxon>
        <taxon>Fungi</taxon>
        <taxon>Dikarya</taxon>
        <taxon>Ascomycota</taxon>
        <taxon>Pezizomycotina</taxon>
        <taxon>Leotiomycetes</taxon>
        <taxon>Helotiales</taxon>
        <taxon>Sclerotiniaceae</taxon>
        <taxon>Botrytis</taxon>
    </lineage>
</organism>
<dbReference type="InterPro" id="IPR016039">
    <property type="entry name" value="Thiolase-like"/>
</dbReference>
<name>M7UV29_BOTF1</name>
<evidence type="ECO:0000313" key="2">
    <source>
        <dbReference type="EMBL" id="EMR90918.1"/>
    </source>
</evidence>
<dbReference type="EMBL" id="KB707681">
    <property type="protein sequence ID" value="EMR90918.1"/>
    <property type="molecule type" value="Genomic_DNA"/>
</dbReference>